<evidence type="ECO:0000256" key="3">
    <source>
        <dbReference type="ARBA" id="ARBA00022448"/>
    </source>
</evidence>
<feature type="transmembrane region" description="Helical" evidence="10">
    <location>
        <begin position="121"/>
        <end position="140"/>
    </location>
</feature>
<dbReference type="GO" id="GO:0016020">
    <property type="term" value="C:membrane"/>
    <property type="evidence" value="ECO:0007669"/>
    <property type="project" value="InterPro"/>
</dbReference>
<evidence type="ECO:0000256" key="2">
    <source>
        <dbReference type="ARBA" id="ARBA00007809"/>
    </source>
</evidence>
<organism evidence="11 12">
    <name type="scientific">Quercus suber</name>
    <name type="common">Cork oak</name>
    <dbReference type="NCBI Taxonomy" id="58331"/>
    <lineage>
        <taxon>Eukaryota</taxon>
        <taxon>Viridiplantae</taxon>
        <taxon>Streptophyta</taxon>
        <taxon>Embryophyta</taxon>
        <taxon>Tracheophyta</taxon>
        <taxon>Spermatophyta</taxon>
        <taxon>Magnoliopsida</taxon>
        <taxon>eudicotyledons</taxon>
        <taxon>Gunneridae</taxon>
        <taxon>Pentapetalae</taxon>
        <taxon>rosids</taxon>
        <taxon>fabids</taxon>
        <taxon>Fagales</taxon>
        <taxon>Fagaceae</taxon>
        <taxon>Quercus</taxon>
    </lineage>
</organism>
<evidence type="ECO:0000256" key="5">
    <source>
        <dbReference type="ARBA" id="ARBA00022692"/>
    </source>
</evidence>
<reference evidence="11 12" key="1">
    <citation type="journal article" date="2018" name="Sci. Data">
        <title>The draft genome sequence of cork oak.</title>
        <authorList>
            <person name="Ramos A.M."/>
            <person name="Usie A."/>
            <person name="Barbosa P."/>
            <person name="Barros P.M."/>
            <person name="Capote T."/>
            <person name="Chaves I."/>
            <person name="Simoes F."/>
            <person name="Abreu I."/>
            <person name="Carrasquinho I."/>
            <person name="Faro C."/>
            <person name="Guimaraes J.B."/>
            <person name="Mendonca D."/>
            <person name="Nobrega F."/>
            <person name="Rodrigues L."/>
            <person name="Saibo N.J.M."/>
            <person name="Varela M.C."/>
            <person name="Egas C."/>
            <person name="Matos J."/>
            <person name="Miguel C.M."/>
            <person name="Oliveira M.M."/>
            <person name="Ricardo C.P."/>
            <person name="Goncalves S."/>
        </authorList>
    </citation>
    <scope>NUCLEOTIDE SEQUENCE [LARGE SCALE GENOMIC DNA]</scope>
    <source>
        <strain evidence="12">cv. HL8</strain>
    </source>
</reference>
<evidence type="ECO:0000256" key="1">
    <source>
        <dbReference type="ARBA" id="ARBA00004127"/>
    </source>
</evidence>
<dbReference type="InterPro" id="IPR004316">
    <property type="entry name" value="SWEET_rpt"/>
</dbReference>
<dbReference type="InterPro" id="IPR047664">
    <property type="entry name" value="SWEET"/>
</dbReference>
<evidence type="ECO:0000256" key="10">
    <source>
        <dbReference type="SAM" id="Phobius"/>
    </source>
</evidence>
<keyword evidence="8 10" id="KW-0472">Membrane</keyword>
<dbReference type="PANTHER" id="PTHR10791:SF22">
    <property type="entry name" value="BIDIRECTIONAL SUGAR TRANSPORTER SWEET11"/>
    <property type="match status" value="1"/>
</dbReference>
<feature type="compositionally biased region" description="Polar residues" evidence="9">
    <location>
        <begin position="187"/>
        <end position="199"/>
    </location>
</feature>
<evidence type="ECO:0000313" key="11">
    <source>
        <dbReference type="EMBL" id="KAK7848814.1"/>
    </source>
</evidence>
<accession>A0AAW0LBD0</accession>
<evidence type="ECO:0000313" key="12">
    <source>
        <dbReference type="Proteomes" id="UP000237347"/>
    </source>
</evidence>
<sequence>NIISFVVFLAPVPTFIKVCKKKSTEGFQSVPYVVALFSAMLWLYYASLKSDEILLITANTVGVVVETIYIAIYIGFAPKQARRVVIRTKSVEFMPFYLSLFLTLSAIMWLLYGVLQKDLYVALPNVLGFIFGVLQMVLYMRYKNYKAVKDDEKQSNVCSQSNSDEKGISDTQNEHEQKDQDVKTKEASNQGQSSVKCEV</sequence>
<feature type="transmembrane region" description="Helical" evidence="10">
    <location>
        <begin position="30"/>
        <end position="47"/>
    </location>
</feature>
<comment type="similarity">
    <text evidence="2">Belongs to the SWEET sugar transporter family.</text>
</comment>
<evidence type="ECO:0000256" key="8">
    <source>
        <dbReference type="ARBA" id="ARBA00023136"/>
    </source>
</evidence>
<dbReference type="Proteomes" id="UP000237347">
    <property type="component" value="Unassembled WGS sequence"/>
</dbReference>
<protein>
    <submittedName>
        <fullName evidence="11">Bidirectional sugar transporter sweet12</fullName>
    </submittedName>
</protein>
<dbReference type="FunFam" id="1.20.1280.290:FF:000001">
    <property type="entry name" value="Bidirectional sugar transporter SWEET"/>
    <property type="match status" value="1"/>
</dbReference>
<keyword evidence="7 10" id="KW-1133">Transmembrane helix</keyword>
<keyword evidence="6" id="KW-0677">Repeat</keyword>
<dbReference type="AlphaFoldDB" id="A0AAW0LBD0"/>
<feature type="region of interest" description="Disordered" evidence="9">
    <location>
        <begin position="153"/>
        <end position="199"/>
    </location>
</feature>
<comment type="caution">
    <text evidence="11">The sequence shown here is derived from an EMBL/GenBank/DDBJ whole genome shotgun (WGS) entry which is preliminary data.</text>
</comment>
<keyword evidence="4 11" id="KW-0762">Sugar transport</keyword>
<gene>
    <name evidence="11" type="primary">SWEET12_0</name>
    <name evidence="11" type="ORF">CFP56_004251</name>
</gene>
<evidence type="ECO:0000256" key="6">
    <source>
        <dbReference type="ARBA" id="ARBA00022737"/>
    </source>
</evidence>
<name>A0AAW0LBD0_QUESU</name>
<dbReference type="Gene3D" id="1.20.1280.290">
    <property type="match status" value="2"/>
</dbReference>
<dbReference type="Pfam" id="PF03083">
    <property type="entry name" value="MtN3_slv"/>
    <property type="match status" value="1"/>
</dbReference>
<comment type="subcellular location">
    <subcellularLocation>
        <location evidence="1">Endomembrane system</location>
        <topology evidence="1">Multi-pass membrane protein</topology>
    </subcellularLocation>
</comment>
<feature type="transmembrane region" description="Helical" evidence="10">
    <location>
        <begin position="96"/>
        <end position="115"/>
    </location>
</feature>
<keyword evidence="3" id="KW-0813">Transport</keyword>
<evidence type="ECO:0000256" key="9">
    <source>
        <dbReference type="SAM" id="MobiDB-lite"/>
    </source>
</evidence>
<dbReference type="EMBL" id="PKMF04000122">
    <property type="protein sequence ID" value="KAK7848814.1"/>
    <property type="molecule type" value="Genomic_DNA"/>
</dbReference>
<dbReference type="PANTHER" id="PTHR10791">
    <property type="entry name" value="RAG1-ACTIVATING PROTEIN 1"/>
    <property type="match status" value="1"/>
</dbReference>
<evidence type="ECO:0000256" key="7">
    <source>
        <dbReference type="ARBA" id="ARBA00022989"/>
    </source>
</evidence>
<feature type="non-terminal residue" evidence="11">
    <location>
        <position position="1"/>
    </location>
</feature>
<feature type="transmembrane region" description="Helical" evidence="10">
    <location>
        <begin position="53"/>
        <end position="76"/>
    </location>
</feature>
<feature type="compositionally biased region" description="Basic and acidic residues" evidence="9">
    <location>
        <begin position="163"/>
        <end position="186"/>
    </location>
</feature>
<keyword evidence="5 10" id="KW-0812">Transmembrane</keyword>
<dbReference type="GO" id="GO:0051119">
    <property type="term" value="F:sugar transmembrane transporter activity"/>
    <property type="evidence" value="ECO:0007669"/>
    <property type="project" value="InterPro"/>
</dbReference>
<keyword evidence="12" id="KW-1185">Reference proteome</keyword>
<evidence type="ECO:0000256" key="4">
    <source>
        <dbReference type="ARBA" id="ARBA00022597"/>
    </source>
</evidence>
<proteinExistence type="inferred from homology"/>
<dbReference type="GO" id="GO:0012505">
    <property type="term" value="C:endomembrane system"/>
    <property type="evidence" value="ECO:0007669"/>
    <property type="project" value="UniProtKB-SubCell"/>
</dbReference>